<evidence type="ECO:0000256" key="3">
    <source>
        <dbReference type="ARBA" id="ARBA00022729"/>
    </source>
</evidence>
<dbReference type="PANTHER" id="PTHR47974">
    <property type="entry name" value="OS07G0415500 PROTEIN"/>
    <property type="match status" value="1"/>
</dbReference>
<name>A0A822XU57_NELNU</name>
<protein>
    <submittedName>
        <fullName evidence="6">Uncharacterized protein</fullName>
    </submittedName>
</protein>
<dbReference type="EMBL" id="DUZY01000001">
    <property type="protein sequence ID" value="DAD20968.1"/>
    <property type="molecule type" value="Genomic_DNA"/>
</dbReference>
<organism evidence="6 7">
    <name type="scientific">Nelumbo nucifera</name>
    <name type="common">Sacred lotus</name>
    <dbReference type="NCBI Taxonomy" id="4432"/>
    <lineage>
        <taxon>Eukaryota</taxon>
        <taxon>Viridiplantae</taxon>
        <taxon>Streptophyta</taxon>
        <taxon>Embryophyta</taxon>
        <taxon>Tracheophyta</taxon>
        <taxon>Spermatophyta</taxon>
        <taxon>Magnoliopsida</taxon>
        <taxon>Proteales</taxon>
        <taxon>Nelumbonaceae</taxon>
        <taxon>Nelumbo</taxon>
    </lineage>
</organism>
<evidence type="ECO:0000313" key="6">
    <source>
        <dbReference type="EMBL" id="DAD20968.1"/>
    </source>
</evidence>
<reference evidence="6 7" key="1">
    <citation type="journal article" date="2020" name="Mol. Biol. Evol.">
        <title>Distinct Expression and Methylation Patterns for Genes with Different Fates following a Single Whole-Genome Duplication in Flowering Plants.</title>
        <authorList>
            <person name="Shi T."/>
            <person name="Rahmani R.S."/>
            <person name="Gugger P.F."/>
            <person name="Wang M."/>
            <person name="Li H."/>
            <person name="Zhang Y."/>
            <person name="Li Z."/>
            <person name="Wang Q."/>
            <person name="Van de Peer Y."/>
            <person name="Marchal K."/>
            <person name="Chen J."/>
        </authorList>
    </citation>
    <scope>NUCLEOTIDE SEQUENCE [LARGE SCALE GENOMIC DNA]</scope>
    <source>
        <tissue evidence="6">Leaf</tissue>
    </source>
</reference>
<dbReference type="Gene3D" id="1.10.510.10">
    <property type="entry name" value="Transferase(Phosphotransferase) domain 1"/>
    <property type="match status" value="1"/>
</dbReference>
<dbReference type="AlphaFoldDB" id="A0A822XU57"/>
<evidence type="ECO:0000256" key="1">
    <source>
        <dbReference type="ARBA" id="ARBA00004167"/>
    </source>
</evidence>
<keyword evidence="5" id="KW-0472">Membrane</keyword>
<gene>
    <name evidence="6" type="ORF">HUJ06_022431</name>
</gene>
<evidence type="ECO:0000256" key="2">
    <source>
        <dbReference type="ARBA" id="ARBA00022692"/>
    </source>
</evidence>
<evidence type="ECO:0000256" key="4">
    <source>
        <dbReference type="ARBA" id="ARBA00022989"/>
    </source>
</evidence>
<accession>A0A822XU57</accession>
<keyword evidence="7" id="KW-1185">Reference proteome</keyword>
<sequence length="65" mass="7202">MNRGEDVVGLLDKRLEGRADIEELTRACKVACWCIQDDEKDWPSMGKVVQVLEGSVEMGTPPIPS</sequence>
<keyword evidence="4" id="KW-1133">Transmembrane helix</keyword>
<proteinExistence type="predicted"/>
<comment type="caution">
    <text evidence="6">The sequence shown here is derived from an EMBL/GenBank/DDBJ whole genome shotgun (WGS) entry which is preliminary data.</text>
</comment>
<keyword evidence="3" id="KW-0732">Signal</keyword>
<evidence type="ECO:0000256" key="5">
    <source>
        <dbReference type="ARBA" id="ARBA00023136"/>
    </source>
</evidence>
<comment type="subcellular location">
    <subcellularLocation>
        <location evidence="1">Membrane</location>
        <topology evidence="1">Single-pass membrane protein</topology>
    </subcellularLocation>
</comment>
<keyword evidence="2" id="KW-0812">Transmembrane</keyword>
<dbReference type="Proteomes" id="UP000607653">
    <property type="component" value="Unassembled WGS sequence"/>
</dbReference>
<dbReference type="PANTHER" id="PTHR47974:SF19">
    <property type="entry name" value="RECEPTOR-LIKE SERINE_THREONINE-PROTEIN KINASE"/>
    <property type="match status" value="1"/>
</dbReference>
<dbReference type="GO" id="GO:0016020">
    <property type="term" value="C:membrane"/>
    <property type="evidence" value="ECO:0007669"/>
    <property type="project" value="UniProtKB-SubCell"/>
</dbReference>
<evidence type="ECO:0000313" key="7">
    <source>
        <dbReference type="Proteomes" id="UP000607653"/>
    </source>
</evidence>